<dbReference type="InterPro" id="IPR046704">
    <property type="entry name" value="DUF6777"/>
</dbReference>
<comment type="caution">
    <text evidence="3">The sequence shown here is derived from an EMBL/GenBank/DDBJ whole genome shotgun (WGS) entry which is preliminary data.</text>
</comment>
<name>A0ABR7SE64_9ACTN</name>
<evidence type="ECO:0000256" key="1">
    <source>
        <dbReference type="SAM" id="MobiDB-lite"/>
    </source>
</evidence>
<protein>
    <recommendedName>
        <fullName evidence="2">DUF6777 domain-containing protein</fullName>
    </recommendedName>
</protein>
<evidence type="ECO:0000313" key="3">
    <source>
        <dbReference type="EMBL" id="MBC9713791.1"/>
    </source>
</evidence>
<keyword evidence="4" id="KW-1185">Reference proteome</keyword>
<feature type="domain" description="DUF6777" evidence="2">
    <location>
        <begin position="87"/>
        <end position="249"/>
    </location>
</feature>
<reference evidence="3 4" key="1">
    <citation type="submission" date="2020-08" db="EMBL/GenBank/DDBJ databases">
        <title>Genemic of Streptomyces polyaspartic.</title>
        <authorList>
            <person name="Liu W."/>
        </authorList>
    </citation>
    <scope>NUCLEOTIDE SEQUENCE [LARGE SCALE GENOMIC DNA]</scope>
    <source>
        <strain evidence="3 4">TRM66268-LWL</strain>
    </source>
</reference>
<dbReference type="RefSeq" id="WP_187814233.1">
    <property type="nucleotide sequence ID" value="NZ_JACTVJ010000006.1"/>
</dbReference>
<gene>
    <name evidence="3" type="ORF">H9Y04_14565</name>
</gene>
<sequence length="443" mass="45947">MHSPTRRYVTALAISGALLVAGCSSSGENDAGDTGSDKELFLQPVAAAGPDPFTDSTSKVTETPPPVTRTPQPSPTQSASPSQAGIRTIQGSTPGLYGGTHSLSSCDVEQQVRFLTAEQAKARAFAQVEGIQQGEIASWLRGLTPVQLRADTRVTNHGYSAGAPTSFQSVLQAGTAVLVDNRGLPRVRCACGNPLTPPAELHKDATHHGQPWQGYHPANVIVVKPSTTVINNITIVNITNNTWIERPIGDDGDKDKIVPPPTPTPDPTGPDIDPTGPDDPSTSPDDQTTEPDDQTTDPDDPTSEPPTDEPTSTDPDGSDSATPDGDETGDSPSPTDCPTVSPTPTAPGAPTPTIPAGCPIPLPVPVPDTDTTAPDGGGDVTTPDGGQDQQQEPTDRTDIPSLPQEETVPEQTGPDTVPEVPDVEPGPDTPFIPDPTEPESFSG</sequence>
<feature type="compositionally biased region" description="Polar residues" evidence="1">
    <location>
        <begin position="330"/>
        <end position="340"/>
    </location>
</feature>
<feature type="compositionally biased region" description="Low complexity" evidence="1">
    <location>
        <begin position="309"/>
        <end position="323"/>
    </location>
</feature>
<dbReference type="Proteomes" id="UP000642284">
    <property type="component" value="Unassembled WGS sequence"/>
</dbReference>
<feature type="region of interest" description="Disordered" evidence="1">
    <location>
        <begin position="244"/>
        <end position="443"/>
    </location>
</feature>
<organism evidence="3 4">
    <name type="scientific">Streptomyces polyasparticus</name>
    <dbReference type="NCBI Taxonomy" id="2767826"/>
    <lineage>
        <taxon>Bacteria</taxon>
        <taxon>Bacillati</taxon>
        <taxon>Actinomycetota</taxon>
        <taxon>Actinomycetes</taxon>
        <taxon>Kitasatosporales</taxon>
        <taxon>Streptomycetaceae</taxon>
        <taxon>Streptomyces</taxon>
    </lineage>
</organism>
<feature type="compositionally biased region" description="Low complexity" evidence="1">
    <location>
        <begin position="367"/>
        <end position="392"/>
    </location>
</feature>
<dbReference type="PROSITE" id="PS51257">
    <property type="entry name" value="PROKAR_LIPOPROTEIN"/>
    <property type="match status" value="1"/>
</dbReference>
<feature type="compositionally biased region" description="Pro residues" evidence="1">
    <location>
        <begin position="258"/>
        <end position="268"/>
    </location>
</feature>
<feature type="compositionally biased region" description="Acidic residues" evidence="1">
    <location>
        <begin position="287"/>
        <end position="302"/>
    </location>
</feature>
<feature type="compositionally biased region" description="Low complexity" evidence="1">
    <location>
        <begin position="269"/>
        <end position="286"/>
    </location>
</feature>
<dbReference type="EMBL" id="JACTVJ010000006">
    <property type="protein sequence ID" value="MBC9713791.1"/>
    <property type="molecule type" value="Genomic_DNA"/>
</dbReference>
<feature type="compositionally biased region" description="Pro residues" evidence="1">
    <location>
        <begin position="344"/>
        <end position="366"/>
    </location>
</feature>
<accession>A0ABR7SE64</accession>
<proteinExistence type="predicted"/>
<feature type="region of interest" description="Disordered" evidence="1">
    <location>
        <begin position="24"/>
        <end position="94"/>
    </location>
</feature>
<feature type="compositionally biased region" description="Pro residues" evidence="1">
    <location>
        <begin position="63"/>
        <end position="74"/>
    </location>
</feature>
<evidence type="ECO:0000313" key="4">
    <source>
        <dbReference type="Proteomes" id="UP000642284"/>
    </source>
</evidence>
<dbReference type="Pfam" id="PF20568">
    <property type="entry name" value="DUF6777"/>
    <property type="match status" value="1"/>
</dbReference>
<evidence type="ECO:0000259" key="2">
    <source>
        <dbReference type="Pfam" id="PF20568"/>
    </source>
</evidence>
<feature type="compositionally biased region" description="Basic and acidic residues" evidence="1">
    <location>
        <begin position="247"/>
        <end position="257"/>
    </location>
</feature>